<dbReference type="InterPro" id="IPR057739">
    <property type="entry name" value="Glyco_hydro_29_N"/>
</dbReference>
<dbReference type="Pfam" id="PF01120">
    <property type="entry name" value="Alpha_L_fucos"/>
    <property type="match status" value="1"/>
</dbReference>
<dbReference type="PRINTS" id="PR00741">
    <property type="entry name" value="GLHYDRLASE29"/>
</dbReference>
<dbReference type="InterPro" id="IPR000933">
    <property type="entry name" value="Glyco_hydro_29"/>
</dbReference>
<dbReference type="InterPro" id="IPR016286">
    <property type="entry name" value="FUC_metazoa-typ"/>
</dbReference>
<evidence type="ECO:0000256" key="6">
    <source>
        <dbReference type="ARBA" id="ARBA00023295"/>
    </source>
</evidence>
<dbReference type="EMBL" id="JACLYZ010000021">
    <property type="protein sequence ID" value="MBM6735552.1"/>
    <property type="molecule type" value="Genomic_DNA"/>
</dbReference>
<gene>
    <name evidence="9" type="ORF">H7U35_10015</name>
</gene>
<keyword evidence="5" id="KW-0378">Hydrolase</keyword>
<keyword evidence="6" id="KW-0326">Glycosidase</keyword>
<organism evidence="9 10">
    <name type="scientific">Mediterranea massiliensis</name>
    <dbReference type="NCBI Taxonomy" id="1841865"/>
    <lineage>
        <taxon>Bacteria</taxon>
        <taxon>Pseudomonadati</taxon>
        <taxon>Bacteroidota</taxon>
        <taxon>Bacteroidia</taxon>
        <taxon>Bacteroidales</taxon>
        <taxon>Bacteroidaceae</taxon>
        <taxon>Mediterranea</taxon>
    </lineage>
</organism>
<evidence type="ECO:0000256" key="5">
    <source>
        <dbReference type="ARBA" id="ARBA00022801"/>
    </source>
</evidence>
<protein>
    <recommendedName>
        <fullName evidence="3">alpha-L-fucosidase</fullName>
        <ecNumber evidence="3">3.2.1.51</ecNumber>
    </recommendedName>
</protein>
<comment type="similarity">
    <text evidence="2">Belongs to the glycosyl hydrolase 29 family.</text>
</comment>
<dbReference type="Gene3D" id="2.60.40.1180">
    <property type="entry name" value="Golgi alpha-mannosidase II"/>
    <property type="match status" value="1"/>
</dbReference>
<feature type="signal peptide" evidence="7">
    <location>
        <begin position="1"/>
        <end position="20"/>
    </location>
</feature>
<proteinExistence type="inferred from homology"/>
<keyword evidence="10" id="KW-1185">Reference proteome</keyword>
<name>A0ABS2E1N7_9BACT</name>
<dbReference type="Proteomes" id="UP000766986">
    <property type="component" value="Unassembled WGS sequence"/>
</dbReference>
<dbReference type="RefSeq" id="WP_205095749.1">
    <property type="nucleotide sequence ID" value="NZ_CALUIP010000008.1"/>
</dbReference>
<comment type="caution">
    <text evidence="9">The sequence shown here is derived from an EMBL/GenBank/DDBJ whole genome shotgun (WGS) entry which is preliminary data.</text>
</comment>
<evidence type="ECO:0000313" key="10">
    <source>
        <dbReference type="Proteomes" id="UP000766986"/>
    </source>
</evidence>
<evidence type="ECO:0000256" key="4">
    <source>
        <dbReference type="ARBA" id="ARBA00022729"/>
    </source>
</evidence>
<dbReference type="PANTHER" id="PTHR10030">
    <property type="entry name" value="ALPHA-L-FUCOSIDASE"/>
    <property type="match status" value="1"/>
</dbReference>
<dbReference type="InterPro" id="IPR013780">
    <property type="entry name" value="Glyco_hydro_b"/>
</dbReference>
<dbReference type="SUPFAM" id="SSF51445">
    <property type="entry name" value="(Trans)glycosidases"/>
    <property type="match status" value="1"/>
</dbReference>
<dbReference type="InterPro" id="IPR017853">
    <property type="entry name" value="GH"/>
</dbReference>
<keyword evidence="4 7" id="KW-0732">Signal</keyword>
<reference evidence="9 10" key="1">
    <citation type="journal article" date="2021" name="Sci. Rep.">
        <title>The distribution of antibiotic resistance genes in chicken gut microbiota commensals.</title>
        <authorList>
            <person name="Juricova H."/>
            <person name="Matiasovicova J."/>
            <person name="Kubasova T."/>
            <person name="Cejkova D."/>
            <person name="Rychlik I."/>
        </authorList>
    </citation>
    <scope>NUCLEOTIDE SEQUENCE [LARGE SCALE GENOMIC DNA]</scope>
    <source>
        <strain evidence="9 10">An772</strain>
    </source>
</reference>
<evidence type="ECO:0000256" key="1">
    <source>
        <dbReference type="ARBA" id="ARBA00004071"/>
    </source>
</evidence>
<evidence type="ECO:0000256" key="3">
    <source>
        <dbReference type="ARBA" id="ARBA00012662"/>
    </source>
</evidence>
<evidence type="ECO:0000259" key="8">
    <source>
        <dbReference type="Pfam" id="PF01120"/>
    </source>
</evidence>
<dbReference type="PANTHER" id="PTHR10030:SF37">
    <property type="entry name" value="ALPHA-L-FUCOSIDASE-RELATED"/>
    <property type="match status" value="1"/>
</dbReference>
<evidence type="ECO:0000313" key="9">
    <source>
        <dbReference type="EMBL" id="MBM6735552.1"/>
    </source>
</evidence>
<feature type="domain" description="Glycoside hydrolase family 29 N-terminal" evidence="8">
    <location>
        <begin position="26"/>
        <end position="364"/>
    </location>
</feature>
<sequence>MKRFLILIYSCVLVVMECVAQSPLPAKEKMSWWQDAKLGLFVHWGPYCLYGGVYNGYKQRRGGAEWIMNRCKIPVREYRAKATTFNPVHFNADSLVLMARNAGMKYIVFTTKHHDGFAMFQSEASPFNIVDYTSFHRDIVDEVVQACRRYQMKIGFYYSQSQDWCNAGGSTARKRMNEGWDNPDSVEIDEYTRVHGGAWDCLQYTVSFEDYFYRVALPQIRELLSRYGKDLGVIFFDTPQNITDKQAQDIMDELAKYPHIIVNDRLKRPNFPGDYKTPEGRVPAAKDVDGVYWETCMNIGSSWGYKSWEKNWKSSQEIIRNLITIAARGGNYLLNVGPDAMGNVPTQARHCLDELGDWLGRNGEAIYGTQRSNLHPSWGECTRKDNAKNSILYLCVFEWPSDGKLCLEGNFVAKHATLLVDETSLPVNMRNNSLEILLPKEMPDKVATVIRLELDEKLPEINLSLNSEKFFEIVDEK</sequence>
<dbReference type="EC" id="3.2.1.51" evidence="3"/>
<evidence type="ECO:0000256" key="7">
    <source>
        <dbReference type="SAM" id="SignalP"/>
    </source>
</evidence>
<dbReference type="Gene3D" id="3.20.20.80">
    <property type="entry name" value="Glycosidases"/>
    <property type="match status" value="1"/>
</dbReference>
<evidence type="ECO:0000256" key="2">
    <source>
        <dbReference type="ARBA" id="ARBA00007951"/>
    </source>
</evidence>
<feature type="chain" id="PRO_5045480805" description="alpha-L-fucosidase" evidence="7">
    <location>
        <begin position="21"/>
        <end position="477"/>
    </location>
</feature>
<dbReference type="SMART" id="SM00812">
    <property type="entry name" value="Alpha_L_fucos"/>
    <property type="match status" value="1"/>
</dbReference>
<accession>A0ABS2E1N7</accession>
<comment type="function">
    <text evidence="1">Alpha-L-fucosidase is responsible for hydrolyzing the alpha-1,6-linked fucose joined to the reducing-end N-acetylglucosamine of the carbohydrate moieties of glycoproteins.</text>
</comment>